<evidence type="ECO:0000256" key="6">
    <source>
        <dbReference type="SAM" id="SignalP"/>
    </source>
</evidence>
<keyword evidence="9" id="KW-1185">Reference proteome</keyword>
<protein>
    <submittedName>
        <fullName evidence="8">Histidine kinase</fullName>
    </submittedName>
</protein>
<organism evidence="8 9">
    <name type="scientific">Pseudoduganella rivuli</name>
    <dbReference type="NCBI Taxonomy" id="2666085"/>
    <lineage>
        <taxon>Bacteria</taxon>
        <taxon>Pseudomonadati</taxon>
        <taxon>Pseudomonadota</taxon>
        <taxon>Betaproteobacteria</taxon>
        <taxon>Burkholderiales</taxon>
        <taxon>Oxalobacteraceae</taxon>
        <taxon>Telluria group</taxon>
        <taxon>Pseudoduganella</taxon>
    </lineage>
</organism>
<dbReference type="SMART" id="SM01049">
    <property type="entry name" value="Cache_2"/>
    <property type="match status" value="1"/>
</dbReference>
<keyword evidence="8" id="KW-0808">Transferase</keyword>
<sequence length="151" mass="16610">MKKLIGWLVMSMVFLGLNASAAERGTADEAIAMVKKVVTFMKSNGTEKTFTEVNNPSGQFVKGDLYVFIHDLDGKCVAHGGNAKLIGKNLLDLKDASGFQMVRGFIDVANAKGKGWVDYKWPNKTTKEVENKSTYLEKVDNLIISVGIYKT</sequence>
<feature type="signal peptide" evidence="6">
    <location>
        <begin position="1"/>
        <end position="21"/>
    </location>
</feature>
<comment type="caution">
    <text evidence="8">The sequence shown here is derived from an EMBL/GenBank/DDBJ whole genome shotgun (WGS) entry which is preliminary data.</text>
</comment>
<comment type="subcellular location">
    <subcellularLocation>
        <location evidence="1">Cell membrane</location>
        <topology evidence="1">Multi-pass membrane protein</topology>
    </subcellularLocation>
</comment>
<proteinExistence type="predicted"/>
<feature type="domain" description="Single Cache" evidence="7">
    <location>
        <begin position="19"/>
        <end position="103"/>
    </location>
</feature>
<keyword evidence="5" id="KW-0472">Membrane</keyword>
<keyword evidence="2" id="KW-1003">Cell membrane</keyword>
<dbReference type="Gene3D" id="3.30.450.20">
    <property type="entry name" value="PAS domain"/>
    <property type="match status" value="1"/>
</dbReference>
<evidence type="ECO:0000259" key="7">
    <source>
        <dbReference type="SMART" id="SM01049"/>
    </source>
</evidence>
<keyword evidence="6" id="KW-0732">Signal</keyword>
<evidence type="ECO:0000256" key="4">
    <source>
        <dbReference type="ARBA" id="ARBA00022989"/>
    </source>
</evidence>
<evidence type="ECO:0000313" key="8">
    <source>
        <dbReference type="EMBL" id="MRV75617.1"/>
    </source>
</evidence>
<dbReference type="GO" id="GO:0016301">
    <property type="term" value="F:kinase activity"/>
    <property type="evidence" value="ECO:0007669"/>
    <property type="project" value="UniProtKB-KW"/>
</dbReference>
<dbReference type="GO" id="GO:0005886">
    <property type="term" value="C:plasma membrane"/>
    <property type="evidence" value="ECO:0007669"/>
    <property type="project" value="UniProtKB-SubCell"/>
</dbReference>
<reference evidence="8 9" key="1">
    <citation type="submission" date="2019-11" db="EMBL/GenBank/DDBJ databases">
        <title>Novel species isolated from a subtropical stream in China.</title>
        <authorList>
            <person name="Lu H."/>
        </authorList>
    </citation>
    <scope>NUCLEOTIDE SEQUENCE [LARGE SCALE GENOMIC DNA]</scope>
    <source>
        <strain evidence="8 9">FT92W</strain>
    </source>
</reference>
<keyword evidence="4" id="KW-1133">Transmembrane helix</keyword>
<dbReference type="EMBL" id="WKJJ01000022">
    <property type="protein sequence ID" value="MRV75617.1"/>
    <property type="molecule type" value="Genomic_DNA"/>
</dbReference>
<keyword evidence="3" id="KW-0812">Transmembrane</keyword>
<accession>A0A7X2LWX9</accession>
<dbReference type="AlphaFoldDB" id="A0A7X2LWX9"/>
<evidence type="ECO:0000256" key="2">
    <source>
        <dbReference type="ARBA" id="ARBA00022475"/>
    </source>
</evidence>
<feature type="chain" id="PRO_5030954505" evidence="6">
    <location>
        <begin position="22"/>
        <end position="151"/>
    </location>
</feature>
<keyword evidence="8" id="KW-0418">Kinase</keyword>
<evidence type="ECO:0000256" key="1">
    <source>
        <dbReference type="ARBA" id="ARBA00004651"/>
    </source>
</evidence>
<evidence type="ECO:0000256" key="5">
    <source>
        <dbReference type="ARBA" id="ARBA00023136"/>
    </source>
</evidence>
<evidence type="ECO:0000256" key="3">
    <source>
        <dbReference type="ARBA" id="ARBA00022692"/>
    </source>
</evidence>
<name>A0A7X2LWX9_9BURK</name>
<dbReference type="RefSeq" id="WP_154380344.1">
    <property type="nucleotide sequence ID" value="NZ_WKJJ01000022.1"/>
</dbReference>
<dbReference type="Proteomes" id="UP000446768">
    <property type="component" value="Unassembled WGS sequence"/>
</dbReference>
<evidence type="ECO:0000313" key="9">
    <source>
        <dbReference type="Proteomes" id="UP000446768"/>
    </source>
</evidence>
<dbReference type="Pfam" id="PF17200">
    <property type="entry name" value="sCache_2"/>
    <property type="match status" value="1"/>
</dbReference>
<gene>
    <name evidence="8" type="ORF">GJ700_28265</name>
</gene>
<dbReference type="InterPro" id="IPR033480">
    <property type="entry name" value="sCache_2"/>
</dbReference>